<comment type="similarity">
    <text evidence="2">Belongs to the glycosyltransferase 34 family.</text>
</comment>
<gene>
    <name evidence="7" type="ORF">SELMODRAFT_406076</name>
</gene>
<organism evidence="8">
    <name type="scientific">Selaginella moellendorffii</name>
    <name type="common">Spikemoss</name>
    <dbReference type="NCBI Taxonomy" id="88036"/>
    <lineage>
        <taxon>Eukaryota</taxon>
        <taxon>Viridiplantae</taxon>
        <taxon>Streptophyta</taxon>
        <taxon>Embryophyta</taxon>
        <taxon>Tracheophyta</taxon>
        <taxon>Lycopodiopsida</taxon>
        <taxon>Selaginellales</taxon>
        <taxon>Selaginellaceae</taxon>
        <taxon>Selaginella</taxon>
    </lineage>
</organism>
<dbReference type="eggNOG" id="KOG4748">
    <property type="taxonomic scope" value="Eukaryota"/>
</dbReference>
<dbReference type="PANTHER" id="PTHR31306">
    <property type="entry name" value="ALPHA-1,6-MANNOSYLTRANSFERASE MNN11-RELATED"/>
    <property type="match status" value="1"/>
</dbReference>
<keyword evidence="6" id="KW-0333">Golgi apparatus</keyword>
<dbReference type="InterPro" id="IPR029044">
    <property type="entry name" value="Nucleotide-diphossugar_trans"/>
</dbReference>
<name>D8R0L8_SELML</name>
<reference evidence="7 8" key="1">
    <citation type="journal article" date="2011" name="Science">
        <title>The Selaginella genome identifies genetic changes associated with the evolution of vascular plants.</title>
        <authorList>
            <person name="Banks J.A."/>
            <person name="Nishiyama T."/>
            <person name="Hasebe M."/>
            <person name="Bowman J.L."/>
            <person name="Gribskov M."/>
            <person name="dePamphilis C."/>
            <person name="Albert V.A."/>
            <person name="Aono N."/>
            <person name="Aoyama T."/>
            <person name="Ambrose B.A."/>
            <person name="Ashton N.W."/>
            <person name="Axtell M.J."/>
            <person name="Barker E."/>
            <person name="Barker M.S."/>
            <person name="Bennetzen J.L."/>
            <person name="Bonawitz N.D."/>
            <person name="Chapple C."/>
            <person name="Cheng C."/>
            <person name="Correa L.G."/>
            <person name="Dacre M."/>
            <person name="DeBarry J."/>
            <person name="Dreyer I."/>
            <person name="Elias M."/>
            <person name="Engstrom E.M."/>
            <person name="Estelle M."/>
            <person name="Feng L."/>
            <person name="Finet C."/>
            <person name="Floyd S.K."/>
            <person name="Frommer W.B."/>
            <person name="Fujita T."/>
            <person name="Gramzow L."/>
            <person name="Gutensohn M."/>
            <person name="Harholt J."/>
            <person name="Hattori M."/>
            <person name="Heyl A."/>
            <person name="Hirai T."/>
            <person name="Hiwatashi Y."/>
            <person name="Ishikawa M."/>
            <person name="Iwata M."/>
            <person name="Karol K.G."/>
            <person name="Koehler B."/>
            <person name="Kolukisaoglu U."/>
            <person name="Kubo M."/>
            <person name="Kurata T."/>
            <person name="Lalonde S."/>
            <person name="Li K."/>
            <person name="Li Y."/>
            <person name="Litt A."/>
            <person name="Lyons E."/>
            <person name="Manning G."/>
            <person name="Maruyama T."/>
            <person name="Michael T.P."/>
            <person name="Mikami K."/>
            <person name="Miyazaki S."/>
            <person name="Morinaga S."/>
            <person name="Murata T."/>
            <person name="Mueller-Roeber B."/>
            <person name="Nelson D.R."/>
            <person name="Obara M."/>
            <person name="Oguri Y."/>
            <person name="Olmstead R.G."/>
            <person name="Onodera N."/>
            <person name="Petersen B.L."/>
            <person name="Pils B."/>
            <person name="Prigge M."/>
            <person name="Rensing S.A."/>
            <person name="Riano-Pachon D.M."/>
            <person name="Roberts A.W."/>
            <person name="Sato Y."/>
            <person name="Scheller H.V."/>
            <person name="Schulz B."/>
            <person name="Schulz C."/>
            <person name="Shakirov E.V."/>
            <person name="Shibagaki N."/>
            <person name="Shinohara N."/>
            <person name="Shippen D.E."/>
            <person name="Soerensen I."/>
            <person name="Sotooka R."/>
            <person name="Sugimoto N."/>
            <person name="Sugita M."/>
            <person name="Sumikawa N."/>
            <person name="Tanurdzic M."/>
            <person name="Theissen G."/>
            <person name="Ulvskov P."/>
            <person name="Wakazuki S."/>
            <person name="Weng J.K."/>
            <person name="Willats W.W."/>
            <person name="Wipf D."/>
            <person name="Wolf P.G."/>
            <person name="Yang L."/>
            <person name="Zimmer A.D."/>
            <person name="Zhu Q."/>
            <person name="Mitros T."/>
            <person name="Hellsten U."/>
            <person name="Loque D."/>
            <person name="Otillar R."/>
            <person name="Salamov A."/>
            <person name="Schmutz J."/>
            <person name="Shapiro H."/>
            <person name="Lindquist E."/>
            <person name="Lucas S."/>
            <person name="Rokhsar D."/>
            <person name="Grigoriev I.V."/>
        </authorList>
    </citation>
    <scope>NUCLEOTIDE SEQUENCE [LARGE SCALE GENOMIC DNA]</scope>
</reference>
<evidence type="ECO:0000256" key="2">
    <source>
        <dbReference type="ARBA" id="ARBA00005664"/>
    </source>
</evidence>
<evidence type="ECO:0000256" key="5">
    <source>
        <dbReference type="ARBA" id="ARBA00022968"/>
    </source>
</evidence>
<keyword evidence="4" id="KW-0808">Transferase</keyword>
<accession>D8R0L8</accession>
<dbReference type="InParanoid" id="D8R0L8"/>
<keyword evidence="5" id="KW-0735">Signal-anchor</keyword>
<protein>
    <submittedName>
        <fullName evidence="7">Uncharacterized protein</fullName>
    </submittedName>
</protein>
<sequence>MIRRRRGPRLLVTALALLFAIAGTAIAASLCARFLLLNANRLGRQCSSGIGPRQELSFGIVSCSDDLSTVPHRSFHGMMQLVSPNKQRYAAMHGYGFIDASDVLDAERPPSWSKIKAVRKHLGSYDWIFWNDADSLVTNFAVTLEEVVSSTLGDVKYEDRPDLIITQDVTGFNAGEFFLHL</sequence>
<evidence type="ECO:0000256" key="1">
    <source>
        <dbReference type="ARBA" id="ARBA00004323"/>
    </source>
</evidence>
<dbReference type="KEGG" id="smo:SELMODRAFT_406076"/>
<evidence type="ECO:0000256" key="6">
    <source>
        <dbReference type="ARBA" id="ARBA00023034"/>
    </source>
</evidence>
<keyword evidence="3" id="KW-0328">Glycosyltransferase</keyword>
<evidence type="ECO:0000256" key="4">
    <source>
        <dbReference type="ARBA" id="ARBA00022679"/>
    </source>
</evidence>
<evidence type="ECO:0000313" key="7">
    <source>
        <dbReference type="EMBL" id="EFJ34998.1"/>
    </source>
</evidence>
<dbReference type="Gene3D" id="3.90.550.10">
    <property type="entry name" value="Spore Coat Polysaccharide Biosynthesis Protein SpsA, Chain A"/>
    <property type="match status" value="1"/>
</dbReference>
<dbReference type="EMBL" id="GL377569">
    <property type="protein sequence ID" value="EFJ34998.1"/>
    <property type="molecule type" value="Genomic_DNA"/>
</dbReference>
<dbReference type="GO" id="GO:0016757">
    <property type="term" value="F:glycosyltransferase activity"/>
    <property type="evidence" value="ECO:0007669"/>
    <property type="project" value="UniProtKB-KW"/>
</dbReference>
<dbReference type="Proteomes" id="UP000001514">
    <property type="component" value="Unassembled WGS sequence"/>
</dbReference>
<dbReference type="Pfam" id="PF05637">
    <property type="entry name" value="Glyco_transf_34"/>
    <property type="match status" value="1"/>
</dbReference>
<dbReference type="InterPro" id="IPR008630">
    <property type="entry name" value="Glyco_trans_34"/>
</dbReference>
<evidence type="ECO:0000256" key="3">
    <source>
        <dbReference type="ARBA" id="ARBA00022676"/>
    </source>
</evidence>
<dbReference type="GO" id="GO:0000139">
    <property type="term" value="C:Golgi membrane"/>
    <property type="evidence" value="ECO:0000318"/>
    <property type="project" value="GO_Central"/>
</dbReference>
<dbReference type="GO" id="GO:0006487">
    <property type="term" value="P:protein N-linked glycosylation"/>
    <property type="evidence" value="ECO:0000318"/>
    <property type="project" value="GO_Central"/>
</dbReference>
<dbReference type="AlphaFoldDB" id="D8R0L8"/>
<keyword evidence="5" id="KW-0812">Transmembrane</keyword>
<proteinExistence type="inferred from homology"/>
<evidence type="ECO:0000313" key="8">
    <source>
        <dbReference type="Proteomes" id="UP000001514"/>
    </source>
</evidence>
<comment type="subcellular location">
    <subcellularLocation>
        <location evidence="1">Golgi apparatus membrane</location>
        <topology evidence="1">Single-pass type II membrane protein</topology>
    </subcellularLocation>
</comment>
<keyword evidence="8" id="KW-1185">Reference proteome</keyword>
<dbReference type="Gramene" id="EFJ34998">
    <property type="protein sequence ID" value="EFJ34998"/>
    <property type="gene ID" value="SELMODRAFT_406076"/>
</dbReference>
<dbReference type="OrthoDB" id="407658at2759"/>
<dbReference type="HOGENOM" id="CLU_1491491_0_0_1"/>
<dbReference type="PANTHER" id="PTHR31306:SF4">
    <property type="entry name" value="ALPHA-1,2-GALACTOSYLTRANSFERASE"/>
    <property type="match status" value="1"/>
</dbReference>